<dbReference type="InterPro" id="IPR000160">
    <property type="entry name" value="GGDEF_dom"/>
</dbReference>
<feature type="domain" description="EAL" evidence="3">
    <location>
        <begin position="272"/>
        <end position="524"/>
    </location>
</feature>
<keyword evidence="5" id="KW-0548">Nucleotidyltransferase</keyword>
<keyword evidence="6" id="KW-1185">Reference proteome</keyword>
<evidence type="ECO:0000313" key="5">
    <source>
        <dbReference type="EMBL" id="WLV24488.1"/>
    </source>
</evidence>
<name>A0ABY9KUK6_9BACI</name>
<evidence type="ECO:0000256" key="1">
    <source>
        <dbReference type="SAM" id="Coils"/>
    </source>
</evidence>
<organism evidence="5 6">
    <name type="scientific">Aciduricibacillus chroicocephali</name>
    <dbReference type="NCBI Taxonomy" id="3054939"/>
    <lineage>
        <taxon>Bacteria</taxon>
        <taxon>Bacillati</taxon>
        <taxon>Bacillota</taxon>
        <taxon>Bacilli</taxon>
        <taxon>Bacillales</taxon>
        <taxon>Bacillaceae</taxon>
        <taxon>Aciduricibacillus</taxon>
    </lineage>
</organism>
<keyword evidence="5" id="KW-0378">Hydrolase</keyword>
<dbReference type="CDD" id="cd01949">
    <property type="entry name" value="GGDEF"/>
    <property type="match status" value="1"/>
</dbReference>
<keyword evidence="2" id="KW-0812">Transmembrane</keyword>
<dbReference type="GO" id="GO:0052621">
    <property type="term" value="F:diguanylate cyclase activity"/>
    <property type="evidence" value="ECO:0007669"/>
    <property type="project" value="UniProtKB-EC"/>
</dbReference>
<proteinExistence type="predicted"/>
<dbReference type="PROSITE" id="PS50883">
    <property type="entry name" value="EAL"/>
    <property type="match status" value="1"/>
</dbReference>
<dbReference type="Gene3D" id="3.30.70.270">
    <property type="match status" value="1"/>
</dbReference>
<dbReference type="PANTHER" id="PTHR44757">
    <property type="entry name" value="DIGUANYLATE CYCLASE DGCP"/>
    <property type="match status" value="1"/>
</dbReference>
<dbReference type="EMBL" id="CP129113">
    <property type="protein sequence ID" value="WLV24488.1"/>
    <property type="molecule type" value="Genomic_DNA"/>
</dbReference>
<evidence type="ECO:0000259" key="3">
    <source>
        <dbReference type="PROSITE" id="PS50883"/>
    </source>
</evidence>
<feature type="domain" description="GGDEF" evidence="4">
    <location>
        <begin position="131"/>
        <end position="263"/>
    </location>
</feature>
<dbReference type="SUPFAM" id="SSF141868">
    <property type="entry name" value="EAL domain-like"/>
    <property type="match status" value="1"/>
</dbReference>
<dbReference type="PANTHER" id="PTHR44757:SF2">
    <property type="entry name" value="BIOFILM ARCHITECTURE MAINTENANCE PROTEIN MBAA"/>
    <property type="match status" value="1"/>
</dbReference>
<keyword evidence="2" id="KW-1133">Transmembrane helix</keyword>
<dbReference type="PROSITE" id="PS50887">
    <property type="entry name" value="GGDEF"/>
    <property type="match status" value="1"/>
</dbReference>
<keyword evidence="2" id="KW-0472">Membrane</keyword>
<dbReference type="SMART" id="SM00052">
    <property type="entry name" value="EAL"/>
    <property type="match status" value="1"/>
</dbReference>
<dbReference type="EC" id="3.1.4.52" evidence="5"/>
<feature type="coiled-coil region" evidence="1">
    <location>
        <begin position="67"/>
        <end position="94"/>
    </location>
</feature>
<dbReference type="SUPFAM" id="SSF55073">
    <property type="entry name" value="Nucleotide cyclase"/>
    <property type="match status" value="1"/>
</dbReference>
<dbReference type="NCBIfam" id="TIGR00254">
    <property type="entry name" value="GGDEF"/>
    <property type="match status" value="1"/>
</dbReference>
<sequence length="526" mass="60352">MKWFYNNILGQLTSFIIGVIVVPNILEEIVMAVFQFNFDSDIWYEILDTSIMLIVGIPFMWWLLKKMDTYVEEMERLVIQRREINDELMEKNNELTHLAYYDQLTGLPNRRKMHIDIQERITKMTRLGSPKKLAVILFDLDRFQQINDIMGHAIGDKVLCCAAERLKERLPDNYQVYRHMTDEFVVLAEIDDIPDATMHKKPFMDIFKESYNIDEEEIFVTVSAGVSLFPDQSDDSETLLRQADQALSAAKANGGDQYQLFDPELAAASARKLKLENGLRRAAERNEFVLHYQPQVELESGRIIGVEALARWVHPELGLISPYEFIPIAEETGEIISLGRWVVKTACKQLREWQDQGHHLVMAINVSPIQMKRLKFPGFVASELKKNGLSPEALEIEVTESLMQNLDESKRIFNDLKELGVKISIDDFGTGYSSLSVLGAMPIDHLKIDQAFVRFMDTNPKLRPIVKTIIQLGENLGVELIAEGIEEQHIAEELTAYGCRYGQGYLYSRPVPPEEIVRMIEQEHAV</sequence>
<dbReference type="GO" id="GO:0071111">
    <property type="term" value="F:cyclic-guanylate-specific phosphodiesterase activity"/>
    <property type="evidence" value="ECO:0007669"/>
    <property type="project" value="UniProtKB-EC"/>
</dbReference>
<evidence type="ECO:0000313" key="6">
    <source>
        <dbReference type="Proteomes" id="UP001180087"/>
    </source>
</evidence>
<dbReference type="Pfam" id="PF00990">
    <property type="entry name" value="GGDEF"/>
    <property type="match status" value="1"/>
</dbReference>
<dbReference type="CDD" id="cd01948">
    <property type="entry name" value="EAL"/>
    <property type="match status" value="1"/>
</dbReference>
<dbReference type="Pfam" id="PF00563">
    <property type="entry name" value="EAL"/>
    <property type="match status" value="1"/>
</dbReference>
<dbReference type="InterPro" id="IPR001633">
    <property type="entry name" value="EAL_dom"/>
</dbReference>
<dbReference type="InterPro" id="IPR043128">
    <property type="entry name" value="Rev_trsase/Diguanyl_cyclase"/>
</dbReference>
<evidence type="ECO:0000259" key="4">
    <source>
        <dbReference type="PROSITE" id="PS50887"/>
    </source>
</evidence>
<protein>
    <submittedName>
        <fullName evidence="5">Bifunctional diguanylate cyclase/phosphodiesterase</fullName>
        <ecNumber evidence="5">2.7.7.65</ecNumber>
        <ecNumber evidence="5">3.1.4.52</ecNumber>
    </submittedName>
</protein>
<keyword evidence="5" id="KW-0808">Transferase</keyword>
<dbReference type="EC" id="2.7.7.65" evidence="5"/>
<feature type="transmembrane region" description="Helical" evidence="2">
    <location>
        <begin position="12"/>
        <end position="36"/>
    </location>
</feature>
<keyword evidence="1" id="KW-0175">Coiled coil</keyword>
<evidence type="ECO:0000256" key="2">
    <source>
        <dbReference type="SAM" id="Phobius"/>
    </source>
</evidence>
<dbReference type="InterPro" id="IPR029787">
    <property type="entry name" value="Nucleotide_cyclase"/>
</dbReference>
<dbReference type="RefSeq" id="WP_348027558.1">
    <property type="nucleotide sequence ID" value="NZ_CP129113.1"/>
</dbReference>
<dbReference type="Proteomes" id="UP001180087">
    <property type="component" value="Chromosome"/>
</dbReference>
<gene>
    <name evidence="5" type="ORF">QR721_12710</name>
</gene>
<reference evidence="5" key="1">
    <citation type="submission" date="2023-06" db="EMBL/GenBank/DDBJ databases">
        <title>A Treasure from Seagulls: Isolation and Description of Aciduricobacillus qingdaonensis gen. nov., sp. nov., a Rare Obligately Uric Acid-utilizing Member in the Family Bacillaceae.</title>
        <authorList>
            <person name="Liu W."/>
            <person name="Wang B."/>
        </authorList>
    </citation>
    <scope>NUCLEOTIDE SEQUENCE</scope>
    <source>
        <strain evidence="5">44XB</strain>
    </source>
</reference>
<dbReference type="InterPro" id="IPR052155">
    <property type="entry name" value="Biofilm_reg_signaling"/>
</dbReference>
<feature type="transmembrane region" description="Helical" evidence="2">
    <location>
        <begin position="42"/>
        <end position="64"/>
    </location>
</feature>
<dbReference type="SMART" id="SM00267">
    <property type="entry name" value="GGDEF"/>
    <property type="match status" value="1"/>
</dbReference>
<accession>A0ABY9KUK6</accession>
<dbReference type="Gene3D" id="3.20.20.450">
    <property type="entry name" value="EAL domain"/>
    <property type="match status" value="1"/>
</dbReference>
<dbReference type="InterPro" id="IPR035919">
    <property type="entry name" value="EAL_sf"/>
</dbReference>